<keyword evidence="2" id="KW-0732">Signal</keyword>
<dbReference type="eggNOG" id="ENOG502S4AJ">
    <property type="taxonomic scope" value="Eukaryota"/>
</dbReference>
<organism evidence="3 4">
    <name type="scientific">Thalassiosira oceanica</name>
    <name type="common">Marine diatom</name>
    <dbReference type="NCBI Taxonomy" id="159749"/>
    <lineage>
        <taxon>Eukaryota</taxon>
        <taxon>Sar</taxon>
        <taxon>Stramenopiles</taxon>
        <taxon>Ochrophyta</taxon>
        <taxon>Bacillariophyta</taxon>
        <taxon>Coscinodiscophyceae</taxon>
        <taxon>Thalassiosirophycidae</taxon>
        <taxon>Thalassiosirales</taxon>
        <taxon>Thalassiosiraceae</taxon>
        <taxon>Thalassiosira</taxon>
    </lineage>
</organism>
<dbReference type="EMBL" id="AGNL01015499">
    <property type="protein sequence ID" value="EJK65762.1"/>
    <property type="molecule type" value="Genomic_DNA"/>
</dbReference>
<gene>
    <name evidence="3" type="ORF">THAOC_13350</name>
</gene>
<comment type="caution">
    <text evidence="3">The sequence shown here is derived from an EMBL/GenBank/DDBJ whole genome shotgun (WGS) entry which is preliminary data.</text>
</comment>
<proteinExistence type="predicted"/>
<evidence type="ECO:0000256" key="1">
    <source>
        <dbReference type="SAM" id="MobiDB-lite"/>
    </source>
</evidence>
<feature type="signal peptide" evidence="2">
    <location>
        <begin position="1"/>
        <end position="15"/>
    </location>
</feature>
<feature type="compositionally biased region" description="Basic and acidic residues" evidence="1">
    <location>
        <begin position="96"/>
        <end position="111"/>
    </location>
</feature>
<dbReference type="InterPro" id="IPR049226">
    <property type="entry name" value="DUF6823"/>
</dbReference>
<evidence type="ECO:0008006" key="5">
    <source>
        <dbReference type="Google" id="ProtNLM"/>
    </source>
</evidence>
<dbReference type="AlphaFoldDB" id="K0T5V1"/>
<dbReference type="OMA" id="DPINEWR"/>
<feature type="chain" id="PRO_5012723134" description="Clathrin light chain" evidence="2">
    <location>
        <begin position="16"/>
        <end position="208"/>
    </location>
</feature>
<protein>
    <recommendedName>
        <fullName evidence="5">Clathrin light chain</fullName>
    </recommendedName>
</protein>
<feature type="region of interest" description="Disordered" evidence="1">
    <location>
        <begin position="96"/>
        <end position="121"/>
    </location>
</feature>
<evidence type="ECO:0000256" key="2">
    <source>
        <dbReference type="SAM" id="SignalP"/>
    </source>
</evidence>
<reference evidence="3 4" key="1">
    <citation type="journal article" date="2012" name="Genome Biol.">
        <title>Genome and low-iron response of an oceanic diatom adapted to chronic iron limitation.</title>
        <authorList>
            <person name="Lommer M."/>
            <person name="Specht M."/>
            <person name="Roy A.S."/>
            <person name="Kraemer L."/>
            <person name="Andreson R."/>
            <person name="Gutowska M.A."/>
            <person name="Wolf J."/>
            <person name="Bergner S.V."/>
            <person name="Schilhabel M.B."/>
            <person name="Klostermeier U.C."/>
            <person name="Beiko R.G."/>
            <person name="Rosenstiel P."/>
            <person name="Hippler M."/>
            <person name="Laroche J."/>
        </authorList>
    </citation>
    <scope>NUCLEOTIDE SEQUENCE [LARGE SCALE GENOMIC DNA]</scope>
    <source>
        <strain evidence="3 4">CCMP1005</strain>
    </source>
</reference>
<dbReference type="OrthoDB" id="199317at2759"/>
<sequence>MRVLLLLLPLAGAFAPAPLKFRSASSSLFFFGGGSGAKDLDEEWERQQELLKLRQASPEEREKYFKSVEDRRAQATKQQVDDWAWQRKQYKKGEDPIDEWKKRRKDGRISDLDNQYGEPEKVGGIPLPMASFGVGGEFGVGGKFDNGGEVNNIYLGWMEDDSDDEKSDNGNPFASFFGGGKKESPKEEDAVQAEREEKPAKQGFWPFS</sequence>
<keyword evidence="4" id="KW-1185">Reference proteome</keyword>
<name>K0T5V1_THAOC</name>
<evidence type="ECO:0000313" key="3">
    <source>
        <dbReference type="EMBL" id="EJK65762.1"/>
    </source>
</evidence>
<evidence type="ECO:0000313" key="4">
    <source>
        <dbReference type="Proteomes" id="UP000266841"/>
    </source>
</evidence>
<accession>K0T5V1</accession>
<dbReference type="Pfam" id="PF20709">
    <property type="entry name" value="DUF6823"/>
    <property type="match status" value="1"/>
</dbReference>
<feature type="region of interest" description="Disordered" evidence="1">
    <location>
        <begin position="159"/>
        <end position="208"/>
    </location>
</feature>
<feature type="compositionally biased region" description="Basic and acidic residues" evidence="1">
    <location>
        <begin position="180"/>
        <end position="200"/>
    </location>
</feature>
<dbReference type="Proteomes" id="UP000266841">
    <property type="component" value="Unassembled WGS sequence"/>
</dbReference>